<keyword evidence="1" id="KW-1133">Transmembrane helix</keyword>
<evidence type="ECO:0000313" key="2">
    <source>
        <dbReference type="EMBL" id="KAK7831528.1"/>
    </source>
</evidence>
<feature type="transmembrane region" description="Helical" evidence="1">
    <location>
        <begin position="16"/>
        <end position="39"/>
    </location>
</feature>
<dbReference type="AlphaFoldDB" id="A0AAW0JX26"/>
<gene>
    <name evidence="2" type="ORF">CFP56_027248</name>
</gene>
<organism evidence="2 3">
    <name type="scientific">Quercus suber</name>
    <name type="common">Cork oak</name>
    <dbReference type="NCBI Taxonomy" id="58331"/>
    <lineage>
        <taxon>Eukaryota</taxon>
        <taxon>Viridiplantae</taxon>
        <taxon>Streptophyta</taxon>
        <taxon>Embryophyta</taxon>
        <taxon>Tracheophyta</taxon>
        <taxon>Spermatophyta</taxon>
        <taxon>Magnoliopsida</taxon>
        <taxon>eudicotyledons</taxon>
        <taxon>Gunneridae</taxon>
        <taxon>Pentapetalae</taxon>
        <taxon>rosids</taxon>
        <taxon>fabids</taxon>
        <taxon>Fagales</taxon>
        <taxon>Fagaceae</taxon>
        <taxon>Quercus</taxon>
    </lineage>
</organism>
<protein>
    <submittedName>
        <fullName evidence="2">Uncharacterized protein</fullName>
    </submittedName>
</protein>
<sequence>MGIKKIGGGGKKTTKIIIITISTIASIAVVAALLGFWYYSSFGRRKQERDREIGQEIPLRNNLARSLSMQLMDNSMHARDDDDSKGVELIDQTIVDISPISEALRLIHIVLLCVQEDPNE</sequence>
<reference evidence="2 3" key="1">
    <citation type="journal article" date="2018" name="Sci. Data">
        <title>The draft genome sequence of cork oak.</title>
        <authorList>
            <person name="Ramos A.M."/>
            <person name="Usie A."/>
            <person name="Barbosa P."/>
            <person name="Barros P.M."/>
            <person name="Capote T."/>
            <person name="Chaves I."/>
            <person name="Simoes F."/>
            <person name="Abreu I."/>
            <person name="Carrasquinho I."/>
            <person name="Faro C."/>
            <person name="Guimaraes J.B."/>
            <person name="Mendonca D."/>
            <person name="Nobrega F."/>
            <person name="Rodrigues L."/>
            <person name="Saibo N.J.M."/>
            <person name="Varela M.C."/>
            <person name="Egas C."/>
            <person name="Matos J."/>
            <person name="Miguel C.M."/>
            <person name="Oliveira M.M."/>
            <person name="Ricardo C.P."/>
            <person name="Goncalves S."/>
        </authorList>
    </citation>
    <scope>NUCLEOTIDE SEQUENCE [LARGE SCALE GENOMIC DNA]</scope>
    <source>
        <strain evidence="3">cv. HL8</strain>
    </source>
</reference>
<dbReference type="Proteomes" id="UP000237347">
    <property type="component" value="Unassembled WGS sequence"/>
</dbReference>
<dbReference type="EMBL" id="PKMF04000442">
    <property type="protein sequence ID" value="KAK7831528.1"/>
    <property type="molecule type" value="Genomic_DNA"/>
</dbReference>
<keyword evidence="1" id="KW-0472">Membrane</keyword>
<evidence type="ECO:0000256" key="1">
    <source>
        <dbReference type="SAM" id="Phobius"/>
    </source>
</evidence>
<accession>A0AAW0JX26</accession>
<comment type="caution">
    <text evidence="2">The sequence shown here is derived from an EMBL/GenBank/DDBJ whole genome shotgun (WGS) entry which is preliminary data.</text>
</comment>
<proteinExistence type="predicted"/>
<keyword evidence="3" id="KW-1185">Reference proteome</keyword>
<evidence type="ECO:0000313" key="3">
    <source>
        <dbReference type="Proteomes" id="UP000237347"/>
    </source>
</evidence>
<keyword evidence="1" id="KW-0812">Transmembrane</keyword>
<name>A0AAW0JX26_QUESU</name>